<evidence type="ECO:0000313" key="1">
    <source>
        <dbReference type="EMBL" id="PWB97033.1"/>
    </source>
</evidence>
<reference evidence="2" key="1">
    <citation type="submission" date="2018-04" db="EMBL/GenBank/DDBJ databases">
        <authorList>
            <person name="Liu S."/>
            <person name="Wang Z."/>
            <person name="Li J."/>
        </authorList>
    </citation>
    <scope>NUCLEOTIDE SEQUENCE [LARGE SCALE GENOMIC DNA]</scope>
    <source>
        <strain evidence="2">S1194</strain>
    </source>
</reference>
<keyword evidence="2" id="KW-1185">Reference proteome</keyword>
<proteinExistence type="predicted"/>
<protein>
    <submittedName>
        <fullName evidence="1">Alternate-type signal peptide domain-containing protein</fullName>
    </submittedName>
</protein>
<name>A0A2U1SZR9_9MICO</name>
<dbReference type="AlphaFoldDB" id="A0A2U1SZR9"/>
<dbReference type="NCBIfam" id="TIGR04089">
    <property type="entry name" value="exp_by_SipW_III"/>
    <property type="match status" value="1"/>
</dbReference>
<dbReference type="EMBL" id="QEEX01000001">
    <property type="protein sequence ID" value="PWB97033.1"/>
    <property type="molecule type" value="Genomic_DNA"/>
</dbReference>
<accession>A0A2U1SZR9</accession>
<dbReference type="RefSeq" id="WP_108997033.1">
    <property type="nucleotide sequence ID" value="NZ_QEEX01000001.1"/>
</dbReference>
<organism evidence="1 2">
    <name type="scientific">Homoserinimonas hongtaonis</name>
    <dbReference type="NCBI Taxonomy" id="2079791"/>
    <lineage>
        <taxon>Bacteria</taxon>
        <taxon>Bacillati</taxon>
        <taxon>Actinomycetota</taxon>
        <taxon>Actinomycetes</taxon>
        <taxon>Micrococcales</taxon>
        <taxon>Microbacteriaceae</taxon>
        <taxon>Homoserinimonas</taxon>
    </lineage>
</organism>
<dbReference type="InterPro" id="IPR024006">
    <property type="entry name" value="Alt_signal_exp_actinobact"/>
</dbReference>
<dbReference type="NCBIfam" id="TIGR04088">
    <property type="entry name" value="cognate_SipW"/>
    <property type="match status" value="1"/>
</dbReference>
<comment type="caution">
    <text evidence="1">The sequence shown here is derived from an EMBL/GenBank/DDBJ whole genome shotgun (WGS) entry which is preliminary data.</text>
</comment>
<dbReference type="Proteomes" id="UP000244978">
    <property type="component" value="Unassembled WGS sequence"/>
</dbReference>
<sequence>MNKLIKGSIAGAAGIALLLGGAGTLAYWNDSATVGNAAVVSSGKLDVVPGTGAWTVQVGTGAPTALSATQLAAYRIVPGNKLVYTETLTVDAVGDNLKFTLGETVSTAVTSTISGATVTPEFAVTKGGTAVSTFTGLTAGSYTVVAKITVDFPSTVANQVGQSSSLNLSGATVTVTQTP</sequence>
<gene>
    <name evidence="1" type="ORF">DF220_03660</name>
</gene>
<evidence type="ECO:0000313" key="2">
    <source>
        <dbReference type="Proteomes" id="UP000244978"/>
    </source>
</evidence>
<dbReference type="InterPro" id="IPR023833">
    <property type="entry name" value="Signal_pept_SipW-depend-type"/>
</dbReference>